<name>A0AA89BQQ4_PINIB</name>
<dbReference type="AlphaFoldDB" id="A0AA89BQQ4"/>
<sequence>MAHISCSERGKISYNYSTIPVFCTVGNLDSLLPSTSVVDDIPAYILTDHANGIKAIMADNLLPVSYLISCSSFHHNNRVAVFIPDKSQAEDENMNVVPWHVQRVVLSPYLASPTDPFPRSELIMLGDFSDTFPTVDISCLDFEDIVTEIENSQEQASSTYYQYGPECSHFYYYLMLSKLPTIQMVPNTAAKKFKLRINFVDKALQLKKKLAKARKQKAKKTSAPSTKLTDDKIINGDTGKKLTNDKILNGDASKK</sequence>
<proteinExistence type="predicted"/>
<keyword evidence="3" id="KW-1185">Reference proteome</keyword>
<protein>
    <submittedName>
        <fullName evidence="2">Uncharacterized protein</fullName>
    </submittedName>
</protein>
<feature type="region of interest" description="Disordered" evidence="1">
    <location>
        <begin position="215"/>
        <end position="255"/>
    </location>
</feature>
<dbReference type="Proteomes" id="UP001186944">
    <property type="component" value="Unassembled WGS sequence"/>
</dbReference>
<reference evidence="2" key="1">
    <citation type="submission" date="2019-08" db="EMBL/GenBank/DDBJ databases">
        <title>The improved chromosome-level genome for the pearl oyster Pinctada fucata martensii using PacBio sequencing and Hi-C.</title>
        <authorList>
            <person name="Zheng Z."/>
        </authorList>
    </citation>
    <scope>NUCLEOTIDE SEQUENCE</scope>
    <source>
        <strain evidence="2">ZZ-2019</strain>
        <tissue evidence="2">Adductor muscle</tissue>
    </source>
</reference>
<dbReference type="EMBL" id="VSWD01000013">
    <property type="protein sequence ID" value="KAK3084009.1"/>
    <property type="molecule type" value="Genomic_DNA"/>
</dbReference>
<evidence type="ECO:0000256" key="1">
    <source>
        <dbReference type="SAM" id="MobiDB-lite"/>
    </source>
</evidence>
<evidence type="ECO:0000313" key="3">
    <source>
        <dbReference type="Proteomes" id="UP001186944"/>
    </source>
</evidence>
<organism evidence="2 3">
    <name type="scientific">Pinctada imbricata</name>
    <name type="common">Atlantic pearl-oyster</name>
    <name type="synonym">Pinctada martensii</name>
    <dbReference type="NCBI Taxonomy" id="66713"/>
    <lineage>
        <taxon>Eukaryota</taxon>
        <taxon>Metazoa</taxon>
        <taxon>Spiralia</taxon>
        <taxon>Lophotrochozoa</taxon>
        <taxon>Mollusca</taxon>
        <taxon>Bivalvia</taxon>
        <taxon>Autobranchia</taxon>
        <taxon>Pteriomorphia</taxon>
        <taxon>Pterioida</taxon>
        <taxon>Pterioidea</taxon>
        <taxon>Pteriidae</taxon>
        <taxon>Pinctada</taxon>
    </lineage>
</organism>
<gene>
    <name evidence="2" type="ORF">FSP39_006680</name>
</gene>
<feature type="compositionally biased region" description="Basic and acidic residues" evidence="1">
    <location>
        <begin position="228"/>
        <end position="244"/>
    </location>
</feature>
<evidence type="ECO:0000313" key="2">
    <source>
        <dbReference type="EMBL" id="KAK3084009.1"/>
    </source>
</evidence>
<accession>A0AA89BQQ4</accession>
<comment type="caution">
    <text evidence="2">The sequence shown here is derived from an EMBL/GenBank/DDBJ whole genome shotgun (WGS) entry which is preliminary data.</text>
</comment>